<feature type="compositionally biased region" description="Polar residues" evidence="1">
    <location>
        <begin position="55"/>
        <end position="91"/>
    </location>
</feature>
<evidence type="ECO:0000259" key="2">
    <source>
        <dbReference type="Pfam" id="PF05729"/>
    </source>
</evidence>
<dbReference type="InterPro" id="IPR056251">
    <property type="entry name" value="Arm_rpt_dom"/>
</dbReference>
<dbReference type="Proteomes" id="UP000723463">
    <property type="component" value="Unassembled WGS sequence"/>
</dbReference>
<dbReference type="Pfam" id="PF05729">
    <property type="entry name" value="NACHT"/>
    <property type="match status" value="1"/>
</dbReference>
<evidence type="ECO:0000313" key="4">
    <source>
        <dbReference type="EMBL" id="KAF9536993.1"/>
    </source>
</evidence>
<dbReference type="Gene3D" id="3.40.50.300">
    <property type="entry name" value="P-loop containing nucleotide triphosphate hydrolases"/>
    <property type="match status" value="1"/>
</dbReference>
<feature type="non-terminal residue" evidence="4">
    <location>
        <position position="1159"/>
    </location>
</feature>
<feature type="compositionally biased region" description="Basic residues" evidence="1">
    <location>
        <begin position="45"/>
        <end position="54"/>
    </location>
</feature>
<keyword evidence="5" id="KW-1185">Reference proteome</keyword>
<dbReference type="InterPro" id="IPR027417">
    <property type="entry name" value="P-loop_NTPase"/>
</dbReference>
<protein>
    <recommendedName>
        <fullName evidence="6">NACHT domain-containing protein</fullName>
    </recommendedName>
</protein>
<name>A0A9P6JXV3_9FUNG</name>
<organism evidence="4 5">
    <name type="scientific">Mortierella hygrophila</name>
    <dbReference type="NCBI Taxonomy" id="979708"/>
    <lineage>
        <taxon>Eukaryota</taxon>
        <taxon>Fungi</taxon>
        <taxon>Fungi incertae sedis</taxon>
        <taxon>Mucoromycota</taxon>
        <taxon>Mortierellomycotina</taxon>
        <taxon>Mortierellomycetes</taxon>
        <taxon>Mortierellales</taxon>
        <taxon>Mortierellaceae</taxon>
        <taxon>Mortierella</taxon>
    </lineage>
</organism>
<dbReference type="SUPFAM" id="SSF141571">
    <property type="entry name" value="Pentapeptide repeat-like"/>
    <property type="match status" value="1"/>
</dbReference>
<evidence type="ECO:0008006" key="6">
    <source>
        <dbReference type="Google" id="ProtNLM"/>
    </source>
</evidence>
<feature type="compositionally biased region" description="Polar residues" evidence="1">
    <location>
        <begin position="1"/>
        <end position="13"/>
    </location>
</feature>
<evidence type="ECO:0000256" key="1">
    <source>
        <dbReference type="SAM" id="MobiDB-lite"/>
    </source>
</evidence>
<dbReference type="InterPro" id="IPR001646">
    <property type="entry name" value="5peptide_repeat"/>
</dbReference>
<dbReference type="Pfam" id="PF00805">
    <property type="entry name" value="Pentapeptide"/>
    <property type="match status" value="1"/>
</dbReference>
<dbReference type="Pfam" id="PF23948">
    <property type="entry name" value="ARM_5"/>
    <property type="match status" value="1"/>
</dbReference>
<evidence type="ECO:0000313" key="5">
    <source>
        <dbReference type="Proteomes" id="UP000723463"/>
    </source>
</evidence>
<dbReference type="EMBL" id="JAAAXW010000490">
    <property type="protein sequence ID" value="KAF9536993.1"/>
    <property type="molecule type" value="Genomic_DNA"/>
</dbReference>
<proteinExistence type="predicted"/>
<comment type="caution">
    <text evidence="4">The sequence shown here is derived from an EMBL/GenBank/DDBJ whole genome shotgun (WGS) entry which is preliminary data.</text>
</comment>
<feature type="domain" description="Arm-like repeat" evidence="3">
    <location>
        <begin position="204"/>
        <end position="553"/>
    </location>
</feature>
<evidence type="ECO:0000259" key="3">
    <source>
        <dbReference type="Pfam" id="PF23948"/>
    </source>
</evidence>
<dbReference type="InterPro" id="IPR007111">
    <property type="entry name" value="NACHT_NTPase"/>
</dbReference>
<feature type="region of interest" description="Disordered" evidence="1">
    <location>
        <begin position="1"/>
        <end position="100"/>
    </location>
</feature>
<dbReference type="AlphaFoldDB" id="A0A9P6JXV3"/>
<gene>
    <name evidence="4" type="ORF">EC957_009121</name>
</gene>
<dbReference type="SUPFAM" id="SSF52540">
    <property type="entry name" value="P-loop containing nucleoside triphosphate hydrolases"/>
    <property type="match status" value="1"/>
</dbReference>
<dbReference type="Gene3D" id="2.160.20.80">
    <property type="entry name" value="E3 ubiquitin-protein ligase SopA"/>
    <property type="match status" value="1"/>
</dbReference>
<reference evidence="4" key="1">
    <citation type="journal article" date="2020" name="Fungal Divers.">
        <title>Resolving the Mortierellaceae phylogeny through synthesis of multi-gene phylogenetics and phylogenomics.</title>
        <authorList>
            <person name="Vandepol N."/>
            <person name="Liber J."/>
            <person name="Desiro A."/>
            <person name="Na H."/>
            <person name="Kennedy M."/>
            <person name="Barry K."/>
            <person name="Grigoriev I.V."/>
            <person name="Miller A.N."/>
            <person name="O'Donnell K."/>
            <person name="Stajich J.E."/>
            <person name="Bonito G."/>
        </authorList>
    </citation>
    <scope>NUCLEOTIDE SEQUENCE</scope>
    <source>
        <strain evidence="4">NRRL 2591</strain>
    </source>
</reference>
<sequence>MRTSNMTKDSSFQPHPPGDGDDPNNNNQPTRKRNIFLDYLSLPRPKNKRLKHKTSNQSLTAQATPQLAASPVISQPTDSITNNSQSVSTNAPEDKSLPIPPSMAKSISDIFLENLPRPFIKTDLPALLDRIEVTQQLIYCCRLLIDSQAIVSSAGAAAEGQTEESPIDIQETIRAESQDSGVNGPQAWEPNETECAWIKVVGQDPIQRDHLRWLVAKVVQEFAKDDIKGPTSIKEIVILGSILDRDTYCSLLSCFIAKFERDTILDVILLQGLVQLVEYASPSYLEDDDLVRTLAILRQRLRGTHKPSSEHMYQILVAICRLLDVMVNSSVKGVSRLEQQQPLVAALTELKVTDDPILRFQVDYALQACQYIPDDESVLQAVLHFRGGLAMAALGAASVCKLDLANLFNSLDTLRQAAGQAYEVTKSILEGMESSQQGRFRAMQSLLHGLRRGTKHEWYLTLLAARTFVREGRLADFNQAVCEASCRDERTFQLGVCQILGEIAVDPLWDPLTRQHAVDFLEALFTVPPGWKQHTTVKQWVHALLAQLLELPDADIKDHTLVVLQDLYLKGATTSVIASYPLESRLPLPKSSPLLIRAQRIQYLEYELRRVRLQRLEEARQHIYISPMAKANLQASDKDLFPLMDKVQEFLSSERQVMLILGDSGAGKSTFNKHLEVELLNSYTIGGWIPLFINLPAIDRPAKELMSEQLKEHDFLEAQVQELKRHRRFIVICDGYDESQLSTNLHTTNLFNRTGQWKVKMVITCRTQYLGSDYRNRFVPQRSDHYDRPAPNLFEEAVIAPFSQKQIKSYIEQYVPLEPRTWRTEDYMDRLTTIPNLLDLVSNPFLLSLALEALPGVTHGKKELSAIKITRAQLYDTFVDHWLGVNQRRLERNNALSKEDRDTLEHLIDDNFVRCGIDYLQKLAGAIFKEQDGIPVVQYVHRQDKRSWKAAFFGSDPEAKLLCDSSPLTRTGNQYRFVHRSMLEYFFSCIIYNPTRIDNKFVPQDTLYASLSSNVDGPLYQRKLLAERSIIQFLCDRVRLDPDFEQQLRAAIDLSKTNETATIAAINAITILVRAGVAFHGANLRGVKIPGADLSGGQFDYAQFQGADLTDVNLSRSWLRGTDLSGAQMDGVQFGELPYLEVGYSVVACAYSSDGRMLA</sequence>
<feature type="domain" description="NACHT" evidence="2">
    <location>
        <begin position="657"/>
        <end position="816"/>
    </location>
</feature>
<accession>A0A9P6JXV3</accession>